<protein>
    <submittedName>
        <fullName evidence="1">Uncharacterized protein</fullName>
    </submittedName>
</protein>
<accession>A0A964BVX6</accession>
<feature type="non-terminal residue" evidence="1">
    <location>
        <position position="58"/>
    </location>
</feature>
<evidence type="ECO:0000313" key="2">
    <source>
        <dbReference type="Proteomes" id="UP000729733"/>
    </source>
</evidence>
<proteinExistence type="predicted"/>
<reference evidence="1" key="1">
    <citation type="journal article" date="2021" name="Antonie Van Leeuwenhoek">
        <title>Draft genome and description of Waterburya agarophytonicola gen. nov. sp. nov. (Pleurocapsales, Cyanobacteria): a seaweed symbiont.</title>
        <authorList>
            <person name="Bonthond G."/>
            <person name="Shalygin S."/>
            <person name="Bayer T."/>
            <person name="Weinberger F."/>
        </authorList>
    </citation>
    <scope>NUCLEOTIDE SEQUENCE</scope>
    <source>
        <strain evidence="1">KI4</strain>
    </source>
</reference>
<gene>
    <name evidence="1" type="ORF">I4641_19965</name>
</gene>
<dbReference type="EMBL" id="JADWDC010000074">
    <property type="protein sequence ID" value="MCC0179243.1"/>
    <property type="molecule type" value="Genomic_DNA"/>
</dbReference>
<comment type="caution">
    <text evidence="1">The sequence shown here is derived from an EMBL/GenBank/DDBJ whole genome shotgun (WGS) entry which is preliminary data.</text>
</comment>
<organism evidence="1 2">
    <name type="scientific">Waterburya agarophytonicola KI4</name>
    <dbReference type="NCBI Taxonomy" id="2874699"/>
    <lineage>
        <taxon>Bacteria</taxon>
        <taxon>Bacillati</taxon>
        <taxon>Cyanobacteriota</taxon>
        <taxon>Cyanophyceae</taxon>
        <taxon>Pleurocapsales</taxon>
        <taxon>Hyellaceae</taxon>
        <taxon>Waterburya</taxon>
        <taxon>Waterburya agarophytonicola</taxon>
    </lineage>
</organism>
<sequence length="58" mass="6713">MTDFQYRAWLESIASNQNLKWTELRVFLILLGNLDYGTTVEISQIEIARKLNLTPANV</sequence>
<dbReference type="AlphaFoldDB" id="A0A964BVX6"/>
<name>A0A964BVX6_9CYAN</name>
<keyword evidence="2" id="KW-1185">Reference proteome</keyword>
<dbReference type="Proteomes" id="UP000729733">
    <property type="component" value="Unassembled WGS sequence"/>
</dbReference>
<evidence type="ECO:0000313" key="1">
    <source>
        <dbReference type="EMBL" id="MCC0179243.1"/>
    </source>
</evidence>